<dbReference type="PANTHER" id="PTHR39937">
    <property type="entry name" value="ATP SYNTHASE PROTEIN 8"/>
    <property type="match status" value="1"/>
</dbReference>
<evidence type="ECO:0000256" key="1">
    <source>
        <dbReference type="ARBA" id="ARBA00004304"/>
    </source>
</evidence>
<dbReference type="GO" id="GO:0015078">
    <property type="term" value="F:proton transmembrane transporter activity"/>
    <property type="evidence" value="ECO:0007669"/>
    <property type="project" value="InterPro"/>
</dbReference>
<evidence type="ECO:0000256" key="3">
    <source>
        <dbReference type="ARBA" id="ARBA00022448"/>
    </source>
</evidence>
<evidence type="ECO:0000256" key="10">
    <source>
        <dbReference type="ARBA" id="ARBA00023136"/>
    </source>
</evidence>
<evidence type="ECO:0000256" key="9">
    <source>
        <dbReference type="ARBA" id="ARBA00023128"/>
    </source>
</evidence>
<evidence type="ECO:0000256" key="7">
    <source>
        <dbReference type="ARBA" id="ARBA00022989"/>
    </source>
</evidence>
<geneLocation type="mitochondrion" evidence="14"/>
<keyword evidence="4 12" id="KW-0138">CF(0)</keyword>
<dbReference type="PANTHER" id="PTHR39937:SF1">
    <property type="entry name" value="ATP SYNTHASE PROTEIN 8"/>
    <property type="match status" value="1"/>
</dbReference>
<keyword evidence="3 12" id="KW-0813">Transport</keyword>
<dbReference type="InterPro" id="IPR050635">
    <property type="entry name" value="ATPase_protein_8"/>
</dbReference>
<keyword evidence="6 12" id="KW-0375">Hydrogen ion transport</keyword>
<name>A0A343VTA4_9NEOB</name>
<keyword evidence="9 12" id="KW-0496">Mitochondrion</keyword>
<reference evidence="14" key="1">
    <citation type="journal article" date="2018" name="Mol. Phylogenet. Evol.">
        <title>A large-scale phylogeny of Microhylidae inferred from a combined dataset of 121 genes and 427 taxa.</title>
        <authorList>
            <person name="Tu N."/>
            <person name="Yang M."/>
            <person name="Liang D."/>
            <person name="Zhang P."/>
        </authorList>
    </citation>
    <scope>NUCLEOTIDE SEQUENCE</scope>
</reference>
<dbReference type="Pfam" id="PF00895">
    <property type="entry name" value="ATP-synt_8"/>
    <property type="match status" value="1"/>
</dbReference>
<evidence type="ECO:0000256" key="2">
    <source>
        <dbReference type="ARBA" id="ARBA00008892"/>
    </source>
</evidence>
<dbReference type="EMBL" id="MG020772">
    <property type="protein sequence ID" value="AVP25619.1"/>
    <property type="molecule type" value="Genomic_DNA"/>
</dbReference>
<keyword evidence="7 13" id="KW-1133">Transmembrane helix</keyword>
<gene>
    <name evidence="14" type="primary">ATP8</name>
</gene>
<keyword evidence="8 12" id="KW-0406">Ion transport</keyword>
<evidence type="ECO:0000256" key="5">
    <source>
        <dbReference type="ARBA" id="ARBA00022692"/>
    </source>
</evidence>
<evidence type="ECO:0000256" key="4">
    <source>
        <dbReference type="ARBA" id="ARBA00022547"/>
    </source>
</evidence>
<proteinExistence type="inferred from homology"/>
<keyword evidence="11" id="KW-0066">ATP synthesis</keyword>
<evidence type="ECO:0000256" key="12">
    <source>
        <dbReference type="RuleBase" id="RU003661"/>
    </source>
</evidence>
<evidence type="ECO:0000256" key="11">
    <source>
        <dbReference type="ARBA" id="ARBA00023310"/>
    </source>
</evidence>
<dbReference type="GO" id="GO:0031966">
    <property type="term" value="C:mitochondrial membrane"/>
    <property type="evidence" value="ECO:0007669"/>
    <property type="project" value="UniProtKB-SubCell"/>
</dbReference>
<evidence type="ECO:0000256" key="8">
    <source>
        <dbReference type="ARBA" id="ARBA00023065"/>
    </source>
</evidence>
<organism evidence="14">
    <name type="scientific">Paradoxophyla palmata</name>
    <name type="common">web-foot frog</name>
    <dbReference type="NCBI Taxonomy" id="303960"/>
    <lineage>
        <taxon>Eukaryota</taxon>
        <taxon>Metazoa</taxon>
        <taxon>Chordata</taxon>
        <taxon>Craniata</taxon>
        <taxon>Vertebrata</taxon>
        <taxon>Euteleostomi</taxon>
        <taxon>Amphibia</taxon>
        <taxon>Batrachia</taxon>
        <taxon>Anura</taxon>
        <taxon>Neobatrachia</taxon>
        <taxon>Microhyloidea</taxon>
        <taxon>Microhylidae</taxon>
        <taxon>Scaphiophryninae</taxon>
        <taxon>Paradoxophyla</taxon>
    </lineage>
</organism>
<accession>A0A343VTA4</accession>
<feature type="transmembrane region" description="Helical" evidence="13">
    <location>
        <begin position="6"/>
        <end position="24"/>
    </location>
</feature>
<dbReference type="GO" id="GO:0015986">
    <property type="term" value="P:proton motive force-driven ATP synthesis"/>
    <property type="evidence" value="ECO:0007669"/>
    <property type="project" value="InterPro"/>
</dbReference>
<dbReference type="AlphaFoldDB" id="A0A343VTA4"/>
<comment type="similarity">
    <text evidence="2 12">Belongs to the ATPase protein 8 family.</text>
</comment>
<evidence type="ECO:0000256" key="6">
    <source>
        <dbReference type="ARBA" id="ARBA00022781"/>
    </source>
</evidence>
<sequence length="54" mass="6466">MPQLIPDPWFFILFSSWIILILLAPQKILSHNILNDPKPKTNKINHQTWSWPWS</sequence>
<keyword evidence="5 12" id="KW-0812">Transmembrane</keyword>
<keyword evidence="10 13" id="KW-0472">Membrane</keyword>
<evidence type="ECO:0000313" key="14">
    <source>
        <dbReference type="EMBL" id="AVP25619.1"/>
    </source>
</evidence>
<dbReference type="InterPro" id="IPR001421">
    <property type="entry name" value="ATP8_metazoa"/>
</dbReference>
<dbReference type="GO" id="GO:0045259">
    <property type="term" value="C:proton-transporting ATP synthase complex"/>
    <property type="evidence" value="ECO:0007669"/>
    <property type="project" value="UniProtKB-KW"/>
</dbReference>
<evidence type="ECO:0000256" key="13">
    <source>
        <dbReference type="SAM" id="Phobius"/>
    </source>
</evidence>
<comment type="subcellular location">
    <subcellularLocation>
        <location evidence="1 12">Mitochondrion membrane</location>
        <topology evidence="1 12">Single-pass membrane protein</topology>
    </subcellularLocation>
</comment>
<protein>
    <recommendedName>
        <fullName evidence="12">ATP synthase complex subunit 8</fullName>
    </recommendedName>
</protein>